<dbReference type="InterPro" id="IPR005158">
    <property type="entry name" value="BTAD"/>
</dbReference>
<gene>
    <name evidence="5" type="ORF">ACFQS3_22380</name>
</gene>
<dbReference type="SMART" id="SM01043">
    <property type="entry name" value="BTAD"/>
    <property type="match status" value="1"/>
</dbReference>
<evidence type="ECO:0000313" key="6">
    <source>
        <dbReference type="Proteomes" id="UP001596470"/>
    </source>
</evidence>
<dbReference type="Pfam" id="PF03704">
    <property type="entry name" value="BTAD"/>
    <property type="match status" value="1"/>
</dbReference>
<feature type="domain" description="Bacterial transcriptional activator" evidence="4">
    <location>
        <begin position="94"/>
        <end position="234"/>
    </location>
</feature>
<dbReference type="Gene3D" id="1.25.40.10">
    <property type="entry name" value="Tetratricopeptide repeat domain"/>
    <property type="match status" value="2"/>
</dbReference>
<dbReference type="Pfam" id="PF13424">
    <property type="entry name" value="TPR_12"/>
    <property type="match status" value="1"/>
</dbReference>
<dbReference type="Proteomes" id="UP001596470">
    <property type="component" value="Unassembled WGS sequence"/>
</dbReference>
<keyword evidence="1" id="KW-0805">Transcription regulation</keyword>
<dbReference type="RefSeq" id="WP_382356503.1">
    <property type="nucleotide sequence ID" value="NZ_JBHMBP010000005.1"/>
</dbReference>
<evidence type="ECO:0000256" key="1">
    <source>
        <dbReference type="ARBA" id="ARBA00023015"/>
    </source>
</evidence>
<dbReference type="InterPro" id="IPR036388">
    <property type="entry name" value="WH-like_DNA-bd_sf"/>
</dbReference>
<dbReference type="InterPro" id="IPR051677">
    <property type="entry name" value="AfsR-DnrI-RedD_regulator"/>
</dbReference>
<accession>A0ABW2DFT7</accession>
<dbReference type="CDD" id="cd15831">
    <property type="entry name" value="BTAD"/>
    <property type="match status" value="1"/>
</dbReference>
<evidence type="ECO:0000256" key="2">
    <source>
        <dbReference type="ARBA" id="ARBA00023163"/>
    </source>
</evidence>
<dbReference type="SUPFAM" id="SSF48452">
    <property type="entry name" value="TPR-like"/>
    <property type="match status" value="2"/>
</dbReference>
<reference evidence="6" key="1">
    <citation type="journal article" date="2019" name="Int. J. Syst. Evol. Microbiol.">
        <title>The Global Catalogue of Microorganisms (GCM) 10K type strain sequencing project: providing services to taxonomists for standard genome sequencing and annotation.</title>
        <authorList>
            <consortium name="The Broad Institute Genomics Platform"/>
            <consortium name="The Broad Institute Genome Sequencing Center for Infectious Disease"/>
            <person name="Wu L."/>
            <person name="Ma J."/>
        </authorList>
    </citation>
    <scope>NUCLEOTIDE SEQUENCE [LARGE SCALE GENOMIC DNA]</scope>
    <source>
        <strain evidence="6">KACC 12634</strain>
    </source>
</reference>
<keyword evidence="6" id="KW-1185">Reference proteome</keyword>
<proteinExistence type="predicted"/>
<dbReference type="SUPFAM" id="SSF46894">
    <property type="entry name" value="C-terminal effector domain of the bipartite response regulators"/>
    <property type="match status" value="1"/>
</dbReference>
<evidence type="ECO:0000256" key="3">
    <source>
        <dbReference type="SAM" id="MobiDB-lite"/>
    </source>
</evidence>
<evidence type="ECO:0000313" key="5">
    <source>
        <dbReference type="EMBL" id="MFC6959948.1"/>
    </source>
</evidence>
<feature type="region of interest" description="Disordered" evidence="3">
    <location>
        <begin position="235"/>
        <end position="257"/>
    </location>
</feature>
<dbReference type="InterPro" id="IPR016032">
    <property type="entry name" value="Sig_transdc_resp-reg_C-effctor"/>
</dbReference>
<comment type="caution">
    <text evidence="5">The sequence shown here is derived from an EMBL/GenBank/DDBJ whole genome shotgun (WGS) entry which is preliminary data.</text>
</comment>
<name>A0ABW2DFT7_9ACTN</name>
<dbReference type="EMBL" id="JBHSYS010000005">
    <property type="protein sequence ID" value="MFC6959948.1"/>
    <property type="molecule type" value="Genomic_DNA"/>
</dbReference>
<dbReference type="SUPFAM" id="SSF52540">
    <property type="entry name" value="P-loop containing nucleoside triphosphate hydrolases"/>
    <property type="match status" value="1"/>
</dbReference>
<dbReference type="InterPro" id="IPR011990">
    <property type="entry name" value="TPR-like_helical_dom_sf"/>
</dbReference>
<dbReference type="PANTHER" id="PTHR35807:SF1">
    <property type="entry name" value="TRANSCRIPTIONAL REGULATOR REDD"/>
    <property type="match status" value="1"/>
</dbReference>
<dbReference type="Gene3D" id="3.40.50.300">
    <property type="entry name" value="P-loop containing nucleotide triphosphate hydrolases"/>
    <property type="match status" value="1"/>
</dbReference>
<sequence length="785" mass="83926">MRFAILGPLQFDAPAGAPPLSPLHERLLGLLLVAEERPVPAEVVRRELWGGTLPPRADALIESLVEDLRRLLPGDRALTRSGTSHRLAVPPSETDIGTARRDVQDALAHLRFGEDAHAVAHLDRALALWRGRPLAGQTGPYTEAAAARLLEFKAETAEARFGAMLRLGRHDALIGEARETIRDHPRDQDAVRRLMAALAAAGRDSDAKQAYEELEARLAGPPAPELRDLLHRIESGTPAHPEPGPRTPGPHQLHDPVPDFTGRTAALRRLDRSRVRRASAVVVSGPAGIGKTALGLAWAHRKREDFPDGQLFADLRGTARPAAPLDVLHGFMRDLGFPAAAIPADPDQVAADFRAYAAGRRLLLFLDDARDADQVLPLLPGTGGTFTIVTARDPMDPLAARSDIDTLALDGMDDAEAEALLLRRTGTAPSPAATASLAPLVARCGGLPLALSIAADLLADPAPTGRHRAARPGRTDLQAVLDESFQRLGEPQRRLYLALAPLPGPGVPADLALALARRSGDDPQRLLDDLVDSRWLLHGDGRYTSHALVADYAAARAARELTAAERDLVRDRVIAHYHRRGADVPADDYDFLTAAYEAWWDHPNASRLASVLCAYAQRGHRPAELARLGERAAAAAADLGPVERARHCNLVVVAAYADGDPATAVDYGRRTLALLERTPNADRIGTARANLGGALARLGRHREALPVLEAAVAAARAGGAWDGVVTASLSLANAHKGLGDTAAAEAVLLAARDVDRDRSRGLRATLITTHLDDLRPRTAREEAAP</sequence>
<dbReference type="PANTHER" id="PTHR35807">
    <property type="entry name" value="TRANSCRIPTIONAL REGULATOR REDD-RELATED"/>
    <property type="match status" value="1"/>
</dbReference>
<dbReference type="PRINTS" id="PR00364">
    <property type="entry name" value="DISEASERSIST"/>
</dbReference>
<keyword evidence="2" id="KW-0804">Transcription</keyword>
<evidence type="ECO:0000259" key="4">
    <source>
        <dbReference type="SMART" id="SM01043"/>
    </source>
</evidence>
<dbReference type="Gene3D" id="1.10.10.10">
    <property type="entry name" value="Winged helix-like DNA-binding domain superfamily/Winged helix DNA-binding domain"/>
    <property type="match status" value="1"/>
</dbReference>
<protein>
    <submittedName>
        <fullName evidence="5">BTAD domain-containing putative transcriptional regulator</fullName>
    </submittedName>
</protein>
<dbReference type="InterPro" id="IPR027417">
    <property type="entry name" value="P-loop_NTPase"/>
</dbReference>
<organism evidence="5 6">
    <name type="scientific">Glycomyces mayteni</name>
    <dbReference type="NCBI Taxonomy" id="543887"/>
    <lineage>
        <taxon>Bacteria</taxon>
        <taxon>Bacillati</taxon>
        <taxon>Actinomycetota</taxon>
        <taxon>Actinomycetes</taxon>
        <taxon>Glycomycetales</taxon>
        <taxon>Glycomycetaceae</taxon>
        <taxon>Glycomyces</taxon>
    </lineage>
</organism>